<keyword evidence="9" id="KW-0547">Nucleotide-binding</keyword>
<dbReference type="CDD" id="cd00560">
    <property type="entry name" value="PanC"/>
    <property type="match status" value="1"/>
</dbReference>
<dbReference type="SUPFAM" id="SSF52374">
    <property type="entry name" value="Nucleotidylyl transferase"/>
    <property type="match status" value="1"/>
</dbReference>
<accession>A0A7S2U7L9</accession>
<evidence type="ECO:0000256" key="6">
    <source>
        <dbReference type="ARBA" id="ARBA00022490"/>
    </source>
</evidence>
<comment type="function">
    <text evidence="14">Catalyzes the condensation of pantoate with beta-alanine in an ATP-dependent reaction via a pantoyl-adenylate intermediate.</text>
</comment>
<keyword evidence="7" id="KW-0436">Ligase</keyword>
<sequence length="307" mass="33727">MASTAAVSAASLAMRRSPTVHNSIASIRSMRKALQPSTRVGFVPTMGALHEGHLSLVKEARIKNDIVVASIFVNPTQFGKGEDLDKYPRQMEADFELLSDMGVDHLFAPDHDMMFGENFATYVDPTGFDDSAEGVSRPGHFRGVATVVTKLFNIIQPTHAYFGQKDAAQCCLIRRIAKDLDMDVEIIIMDTIRETDGLALSSRNAYLTPEERNVAPIVYQSLCASRDLYHSSLRLPNTNHASIPAQLLIEKVKSVLHSEPLVSNVQYVSVDNKDTMRPITDNVTSDGAVISLACQVGKVRLIDNIIL</sequence>
<comment type="subcellular location">
    <subcellularLocation>
        <location evidence="1">Cytoplasm</location>
    </subcellularLocation>
</comment>
<reference evidence="15" key="1">
    <citation type="submission" date="2021-01" db="EMBL/GenBank/DDBJ databases">
        <authorList>
            <person name="Corre E."/>
            <person name="Pelletier E."/>
            <person name="Niang G."/>
            <person name="Scheremetjew M."/>
            <person name="Finn R."/>
            <person name="Kale V."/>
            <person name="Holt S."/>
            <person name="Cochrane G."/>
            <person name="Meng A."/>
            <person name="Brown T."/>
            <person name="Cohen L."/>
        </authorList>
    </citation>
    <scope>NUCLEOTIDE SEQUENCE</scope>
    <source>
        <strain evidence="15">CCMP2084</strain>
    </source>
</reference>
<evidence type="ECO:0000256" key="5">
    <source>
        <dbReference type="ARBA" id="ARBA00015647"/>
    </source>
</evidence>
<evidence type="ECO:0000256" key="4">
    <source>
        <dbReference type="ARBA" id="ARBA00012219"/>
    </source>
</evidence>
<dbReference type="InterPro" id="IPR014729">
    <property type="entry name" value="Rossmann-like_a/b/a_fold"/>
</dbReference>
<evidence type="ECO:0000256" key="1">
    <source>
        <dbReference type="ARBA" id="ARBA00004496"/>
    </source>
</evidence>
<proteinExistence type="inferred from homology"/>
<evidence type="ECO:0000256" key="9">
    <source>
        <dbReference type="ARBA" id="ARBA00022741"/>
    </source>
</evidence>
<dbReference type="FunFam" id="3.40.50.620:FF:000114">
    <property type="entry name" value="Pantothenate synthetase"/>
    <property type="match status" value="1"/>
</dbReference>
<dbReference type="InterPro" id="IPR042176">
    <property type="entry name" value="Pantoate_ligase_C"/>
</dbReference>
<dbReference type="GO" id="GO:0004592">
    <property type="term" value="F:pantoate-beta-alanine ligase activity"/>
    <property type="evidence" value="ECO:0007669"/>
    <property type="project" value="UniProtKB-EC"/>
</dbReference>
<dbReference type="Gene3D" id="3.40.50.620">
    <property type="entry name" value="HUPs"/>
    <property type="match status" value="1"/>
</dbReference>
<evidence type="ECO:0000256" key="10">
    <source>
        <dbReference type="ARBA" id="ARBA00022840"/>
    </source>
</evidence>
<organism evidence="15">
    <name type="scientific">Attheya septentrionalis</name>
    <dbReference type="NCBI Taxonomy" id="420275"/>
    <lineage>
        <taxon>Eukaryota</taxon>
        <taxon>Sar</taxon>
        <taxon>Stramenopiles</taxon>
        <taxon>Ochrophyta</taxon>
        <taxon>Bacillariophyta</taxon>
        <taxon>Coscinodiscophyceae</taxon>
        <taxon>Chaetocerotophycidae</taxon>
        <taxon>Chaetocerotales</taxon>
        <taxon>Attheyaceae</taxon>
        <taxon>Attheya</taxon>
    </lineage>
</organism>
<dbReference type="Pfam" id="PF02569">
    <property type="entry name" value="Pantoate_ligase"/>
    <property type="match status" value="1"/>
</dbReference>
<dbReference type="InterPro" id="IPR004821">
    <property type="entry name" value="Cyt_trans-like"/>
</dbReference>
<dbReference type="UniPathway" id="UPA00028">
    <property type="reaction ID" value="UER00005"/>
</dbReference>
<evidence type="ECO:0000256" key="3">
    <source>
        <dbReference type="ARBA" id="ARBA00009256"/>
    </source>
</evidence>
<dbReference type="NCBIfam" id="TIGR00018">
    <property type="entry name" value="panC"/>
    <property type="match status" value="1"/>
</dbReference>
<keyword evidence="8" id="KW-0566">Pantothenate biosynthesis</keyword>
<dbReference type="PANTHER" id="PTHR21299">
    <property type="entry name" value="CYTIDYLATE KINASE/PANTOATE-BETA-ALANINE LIGASE"/>
    <property type="match status" value="1"/>
</dbReference>
<dbReference type="AlphaFoldDB" id="A0A7S2U7L9"/>
<protein>
    <recommendedName>
        <fullName evidence="5">Pantoate--beta-alanine ligase</fullName>
        <ecNumber evidence="4">6.3.2.1</ecNumber>
    </recommendedName>
    <alternativeName>
        <fullName evidence="12">Pantoate-activating enzyme</fullName>
    </alternativeName>
    <alternativeName>
        <fullName evidence="11">Pantothenate synthetase</fullName>
    </alternativeName>
</protein>
<gene>
    <name evidence="15" type="ORF">ASEP1449_LOCUS2841</name>
</gene>
<evidence type="ECO:0000256" key="13">
    <source>
        <dbReference type="ARBA" id="ARBA00048258"/>
    </source>
</evidence>
<evidence type="ECO:0000256" key="11">
    <source>
        <dbReference type="ARBA" id="ARBA00029902"/>
    </source>
</evidence>
<comment type="pathway">
    <text evidence="2">Cofactor biosynthesis; (R)-pantothenate biosynthesis; (R)-pantothenate from (R)-pantoate and beta-alanine: step 1/1.</text>
</comment>
<evidence type="ECO:0000256" key="8">
    <source>
        <dbReference type="ARBA" id="ARBA00022655"/>
    </source>
</evidence>
<evidence type="ECO:0000313" key="15">
    <source>
        <dbReference type="EMBL" id="CAD9811017.1"/>
    </source>
</evidence>
<evidence type="ECO:0000256" key="2">
    <source>
        <dbReference type="ARBA" id="ARBA00004990"/>
    </source>
</evidence>
<dbReference type="NCBIfam" id="TIGR00125">
    <property type="entry name" value="cyt_tran_rel"/>
    <property type="match status" value="1"/>
</dbReference>
<dbReference type="PANTHER" id="PTHR21299:SF1">
    <property type="entry name" value="PANTOATE--BETA-ALANINE LIGASE"/>
    <property type="match status" value="1"/>
</dbReference>
<keyword evidence="6" id="KW-0963">Cytoplasm</keyword>
<name>A0A7S2U7L9_9STRA</name>
<dbReference type="Gene3D" id="3.30.1300.10">
    <property type="entry name" value="Pantoate-beta-alanine ligase, C-terminal domain"/>
    <property type="match status" value="1"/>
</dbReference>
<dbReference type="GO" id="GO:0005737">
    <property type="term" value="C:cytoplasm"/>
    <property type="evidence" value="ECO:0007669"/>
    <property type="project" value="UniProtKB-SubCell"/>
</dbReference>
<dbReference type="EMBL" id="HBHQ01004284">
    <property type="protein sequence ID" value="CAD9811017.1"/>
    <property type="molecule type" value="Transcribed_RNA"/>
</dbReference>
<evidence type="ECO:0000256" key="12">
    <source>
        <dbReference type="ARBA" id="ARBA00032806"/>
    </source>
</evidence>
<evidence type="ECO:0000256" key="7">
    <source>
        <dbReference type="ARBA" id="ARBA00022598"/>
    </source>
</evidence>
<dbReference type="InterPro" id="IPR003721">
    <property type="entry name" value="Pantoate_ligase"/>
</dbReference>
<keyword evidence="10" id="KW-0067">ATP-binding</keyword>
<dbReference type="EC" id="6.3.2.1" evidence="4"/>
<comment type="catalytic activity">
    <reaction evidence="13">
        <text>(R)-pantoate + beta-alanine + ATP = (R)-pantothenate + AMP + diphosphate + H(+)</text>
        <dbReference type="Rhea" id="RHEA:10912"/>
        <dbReference type="ChEBI" id="CHEBI:15378"/>
        <dbReference type="ChEBI" id="CHEBI:15980"/>
        <dbReference type="ChEBI" id="CHEBI:29032"/>
        <dbReference type="ChEBI" id="CHEBI:30616"/>
        <dbReference type="ChEBI" id="CHEBI:33019"/>
        <dbReference type="ChEBI" id="CHEBI:57966"/>
        <dbReference type="ChEBI" id="CHEBI:456215"/>
        <dbReference type="EC" id="6.3.2.1"/>
    </reaction>
</comment>
<comment type="similarity">
    <text evidence="3">Belongs to the pantothenate synthetase family.</text>
</comment>
<evidence type="ECO:0000256" key="14">
    <source>
        <dbReference type="ARBA" id="ARBA00055042"/>
    </source>
</evidence>
<dbReference type="GO" id="GO:0005524">
    <property type="term" value="F:ATP binding"/>
    <property type="evidence" value="ECO:0007669"/>
    <property type="project" value="UniProtKB-KW"/>
</dbReference>
<dbReference type="HAMAP" id="MF_00158">
    <property type="entry name" value="PanC"/>
    <property type="match status" value="1"/>
</dbReference>
<dbReference type="GO" id="GO:0015940">
    <property type="term" value="P:pantothenate biosynthetic process"/>
    <property type="evidence" value="ECO:0007669"/>
    <property type="project" value="UniProtKB-UniPathway"/>
</dbReference>